<feature type="region of interest" description="Disordered" evidence="8">
    <location>
        <begin position="386"/>
        <end position="406"/>
    </location>
</feature>
<evidence type="ECO:0000313" key="11">
    <source>
        <dbReference type="Proteomes" id="UP001231189"/>
    </source>
</evidence>
<dbReference type="InterPro" id="IPR017451">
    <property type="entry name" value="F-box-assoc_interact_dom"/>
</dbReference>
<proteinExistence type="predicted"/>
<dbReference type="NCBIfam" id="TIGR01640">
    <property type="entry name" value="F_box_assoc_1"/>
    <property type="match status" value="1"/>
</dbReference>
<dbReference type="EMBL" id="JAUUTY010000004">
    <property type="protein sequence ID" value="KAK1644618.1"/>
    <property type="molecule type" value="Genomic_DNA"/>
</dbReference>
<dbReference type="FunFam" id="3.80.10.10:FF:000129">
    <property type="entry name" value="Leucine-rich repeat receptor-like kinase"/>
    <property type="match status" value="1"/>
</dbReference>
<dbReference type="SUPFAM" id="SSF52058">
    <property type="entry name" value="L domain-like"/>
    <property type="match status" value="1"/>
</dbReference>
<dbReference type="GO" id="GO:0016020">
    <property type="term" value="C:membrane"/>
    <property type="evidence" value="ECO:0007669"/>
    <property type="project" value="UniProtKB-SubCell"/>
</dbReference>
<evidence type="ECO:0000256" key="4">
    <source>
        <dbReference type="ARBA" id="ARBA00022729"/>
    </source>
</evidence>
<dbReference type="Pfam" id="PF00646">
    <property type="entry name" value="F-box"/>
    <property type="match status" value="2"/>
</dbReference>
<keyword evidence="2" id="KW-0433">Leucine-rich repeat</keyword>
<evidence type="ECO:0000256" key="2">
    <source>
        <dbReference type="ARBA" id="ARBA00022614"/>
    </source>
</evidence>
<evidence type="ECO:0000256" key="8">
    <source>
        <dbReference type="SAM" id="MobiDB-lite"/>
    </source>
</evidence>
<dbReference type="Pfam" id="PF08263">
    <property type="entry name" value="LRRNT_2"/>
    <property type="match status" value="1"/>
</dbReference>
<feature type="domain" description="F-box" evidence="9">
    <location>
        <begin position="24"/>
        <end position="64"/>
    </location>
</feature>
<evidence type="ECO:0000313" key="10">
    <source>
        <dbReference type="EMBL" id="KAK1644618.1"/>
    </source>
</evidence>
<dbReference type="Gene3D" id="1.20.1280.50">
    <property type="match status" value="1"/>
</dbReference>
<evidence type="ECO:0000256" key="3">
    <source>
        <dbReference type="ARBA" id="ARBA00022692"/>
    </source>
</evidence>
<keyword evidence="7" id="KW-0472">Membrane</keyword>
<accession>A0AAD8S3Z6</accession>
<dbReference type="InterPro" id="IPR001810">
    <property type="entry name" value="F-box_dom"/>
</dbReference>
<protein>
    <recommendedName>
        <fullName evidence="9">F-box domain-containing protein</fullName>
    </recommendedName>
</protein>
<dbReference type="InterPro" id="IPR036047">
    <property type="entry name" value="F-box-like_dom_sf"/>
</dbReference>
<feature type="domain" description="F-box" evidence="9">
    <location>
        <begin position="412"/>
        <end position="452"/>
    </location>
</feature>
<dbReference type="InterPro" id="IPR013210">
    <property type="entry name" value="LRR_N_plant-typ"/>
</dbReference>
<keyword evidence="11" id="KW-1185">Reference proteome</keyword>
<evidence type="ECO:0000256" key="1">
    <source>
        <dbReference type="ARBA" id="ARBA00004167"/>
    </source>
</evidence>
<evidence type="ECO:0000256" key="7">
    <source>
        <dbReference type="ARBA" id="ARBA00023136"/>
    </source>
</evidence>
<dbReference type="InterPro" id="IPR055290">
    <property type="entry name" value="At3g26010-like"/>
</dbReference>
<keyword evidence="3" id="KW-0812">Transmembrane</keyword>
<dbReference type="PANTHER" id="PTHR35546">
    <property type="entry name" value="F-BOX PROTEIN INTERACTION DOMAIN PROTEIN-RELATED"/>
    <property type="match status" value="1"/>
</dbReference>
<comment type="subcellular location">
    <subcellularLocation>
        <location evidence="1">Membrane</location>
        <topology evidence="1">Single-pass membrane protein</topology>
    </subcellularLocation>
</comment>
<gene>
    <name evidence="10" type="ORF">QYE76_062423</name>
</gene>
<dbReference type="PANTHER" id="PTHR35546:SF125">
    <property type="entry name" value="F-BOX DOMAIN-CONTAINING PROTEIN"/>
    <property type="match status" value="1"/>
</dbReference>
<dbReference type="SMART" id="SM00256">
    <property type="entry name" value="FBOX"/>
    <property type="match status" value="2"/>
</dbReference>
<dbReference type="InterPro" id="IPR056592">
    <property type="entry name" value="Beta-prop_At3g26010-like"/>
</dbReference>
<feature type="compositionally biased region" description="Basic and acidic residues" evidence="8">
    <location>
        <begin position="386"/>
        <end position="396"/>
    </location>
</feature>
<evidence type="ECO:0000259" key="9">
    <source>
        <dbReference type="SMART" id="SM00256"/>
    </source>
</evidence>
<reference evidence="10" key="1">
    <citation type="submission" date="2023-07" db="EMBL/GenBank/DDBJ databases">
        <title>A chromosome-level genome assembly of Lolium multiflorum.</title>
        <authorList>
            <person name="Chen Y."/>
            <person name="Copetti D."/>
            <person name="Kolliker R."/>
            <person name="Studer B."/>
        </authorList>
    </citation>
    <scope>NUCLEOTIDE SEQUENCE</scope>
    <source>
        <strain evidence="10">02402/16</strain>
        <tissue evidence="10">Leaf</tissue>
    </source>
</reference>
<evidence type="ECO:0000256" key="5">
    <source>
        <dbReference type="ARBA" id="ARBA00022737"/>
    </source>
</evidence>
<keyword evidence="4" id="KW-0732">Signal</keyword>
<organism evidence="10 11">
    <name type="scientific">Lolium multiflorum</name>
    <name type="common">Italian ryegrass</name>
    <name type="synonym">Lolium perenne subsp. multiflorum</name>
    <dbReference type="NCBI Taxonomy" id="4521"/>
    <lineage>
        <taxon>Eukaryota</taxon>
        <taxon>Viridiplantae</taxon>
        <taxon>Streptophyta</taxon>
        <taxon>Embryophyta</taxon>
        <taxon>Tracheophyta</taxon>
        <taxon>Spermatophyta</taxon>
        <taxon>Magnoliopsida</taxon>
        <taxon>Liliopsida</taxon>
        <taxon>Poales</taxon>
        <taxon>Poaceae</taxon>
        <taxon>BOP clade</taxon>
        <taxon>Pooideae</taxon>
        <taxon>Poodae</taxon>
        <taxon>Poeae</taxon>
        <taxon>Poeae Chloroplast Group 2 (Poeae type)</taxon>
        <taxon>Loliodinae</taxon>
        <taxon>Loliinae</taxon>
        <taxon>Lolium</taxon>
    </lineage>
</organism>
<dbReference type="SUPFAM" id="SSF81383">
    <property type="entry name" value="F-box domain"/>
    <property type="match status" value="2"/>
</dbReference>
<dbReference type="Proteomes" id="UP001231189">
    <property type="component" value="Unassembled WGS sequence"/>
</dbReference>
<sequence length="922" mass="101767">MDMEESSMKKLRQDSPPATAASLLTEDLILEVLSHLPARSVRRFKCVSTAWRDLIADPAHRKKLPQTLAGFLYNKYKPGGALSGHFASVSGGALPVDPSLHFLQPNKFKYIAFEDTCNGLLLCACYNKETPDSDKDEYRHVVCNPATERWIELPPPPQALANRFYSTTRLAFDPAVSSHFHVLQFWQTISGVENCARGVDIFSSQTGAWTHRDSELFDKIKLFRRTRSVFFGGMLHLVGRLNTINVDKESALMVLIQVDMEGKAWKTIHLPIGSSFEAIGLSQGCLYYGGSTTQTHISKKNTVQATKITLWCLENHDSKEWVLKHSASINEPLGIIWVEFRVFAIHPDCNTVFLVPIGGDMLAYDMQHQKFVDILNLDKDNVRLPRHGEEKEESSKKKLRQDNPPATAASLFTDDLILEILSCLPVRSVRRLKCVSMPWRDFIADPVNRKKLPQTLAGFLYTTHKTLGGHHFASVSGGAALVDPSLNLLQPKYKYPAMASFSAPAPTRSILPPMGSKSVMLCAIPPQRGGSNCPPQPQAQANRFHCASRLAFDPKVSSHFHVLQFGQTYMDVGSCDTGVDIFSSQTGAWIRRDSGLVEQITVLDEFRCVLFGGMLHLVGKLNPLKIYNEPALLVVDMEGKEWKTILLPDVSSSYDAIGLSQGCLHYVSTTQARINSCNKKNLVLATTKITLWCLENYDTNEWVLKRSASIDEPSSMPGLKWKVFAIHPDCDTVFLDGGDVLAAYDMQHQKFVHILNLEKGNYQGLRIYGPALVAIAGALHFPETFAASWKGNSPCYGWLGVYCDNKNSAVTGVNFARLHLNDTLHPALGDLKSLIMIVVAGNNLTGNVHRSIAALPSLRTLDISNNSLSGTMPTFRRGVAIWSGGNEDLTIAAGASELCVSERMPRFAAAAAATVIALLVLA</sequence>
<comment type="caution">
    <text evidence="10">The sequence shown here is derived from an EMBL/GenBank/DDBJ whole genome shotgun (WGS) entry which is preliminary data.</text>
</comment>
<keyword evidence="5" id="KW-0677">Repeat</keyword>
<dbReference type="Pfam" id="PF24750">
    <property type="entry name" value="b-prop_At3g26010-like"/>
    <property type="match status" value="1"/>
</dbReference>
<evidence type="ECO:0000256" key="6">
    <source>
        <dbReference type="ARBA" id="ARBA00022989"/>
    </source>
</evidence>
<name>A0AAD8S3Z6_LOLMU</name>
<keyword evidence="6" id="KW-1133">Transmembrane helix</keyword>
<dbReference type="InterPro" id="IPR032675">
    <property type="entry name" value="LRR_dom_sf"/>
</dbReference>
<dbReference type="Gene3D" id="3.80.10.10">
    <property type="entry name" value="Ribonuclease Inhibitor"/>
    <property type="match status" value="1"/>
</dbReference>
<dbReference type="AlphaFoldDB" id="A0AAD8S3Z6"/>